<dbReference type="PANTHER" id="PTHR21197:SF0">
    <property type="entry name" value="UDP-GALACTOPYRANOSE MUTASE"/>
    <property type="match status" value="1"/>
</dbReference>
<sequence length="367" mass="43172">MYDYLIVGSGLFGAVFAHQAKLQGRKVKVIERRDHIGGNVYCENIEGINVHKYGAHIFHTNDKVIWDYVNQFVEFNRYTNTPMALSKGKLYNLPFNMNTFNQLWGVKTPAEAKEMIFRQSKEFSGKEPSNLEEQAISLVGRDVFETLIKEYTEKQWGRDCKDLPAFIIKRLPLRYTFDNNYFNDKYQGIPIGGYNKLIENLLDGIEVETGVDYLDDRDKWNSLAKKIVYTGPIDRFFNYSLGKLDYRSLRFEHQLLELDNYQGNAVVNYIDKKYEFTRIIEHKHFEFGKQEKTVITREYPKEFEEGDEYYYPVNDKKNNSLYIGYKSLRENCVNVIFGGRLAEYKYYDMHQVIASALNIAEKELINE</sequence>
<dbReference type="EC" id="5.4.99.9" evidence="7"/>
<comment type="similarity">
    <text evidence="2">Belongs to the UDP-galactopyranose/dTDP-fucopyranose mutase family.</text>
</comment>
<keyword evidence="5 7" id="KW-0413">Isomerase</keyword>
<evidence type="ECO:0000259" key="6">
    <source>
        <dbReference type="Pfam" id="PF03275"/>
    </source>
</evidence>
<dbReference type="SUPFAM" id="SSF51971">
    <property type="entry name" value="Nucleotide-binding domain"/>
    <property type="match status" value="1"/>
</dbReference>
<keyword evidence="3" id="KW-0285">Flavoprotein</keyword>
<proteinExistence type="inferred from homology"/>
<comment type="cofactor">
    <cofactor evidence="1">
        <name>FAD</name>
        <dbReference type="ChEBI" id="CHEBI:57692"/>
    </cofactor>
</comment>
<evidence type="ECO:0000256" key="3">
    <source>
        <dbReference type="ARBA" id="ARBA00022630"/>
    </source>
</evidence>
<dbReference type="NCBIfam" id="TIGR00031">
    <property type="entry name" value="UDP-GALP_mutase"/>
    <property type="match status" value="1"/>
</dbReference>
<dbReference type="GO" id="GO:0050660">
    <property type="term" value="F:flavin adenine dinucleotide binding"/>
    <property type="evidence" value="ECO:0007669"/>
    <property type="project" value="TreeGrafter"/>
</dbReference>
<organism evidence="7 8">
    <name type="scientific">Aeromonas simiae</name>
    <dbReference type="NCBI Taxonomy" id="218936"/>
    <lineage>
        <taxon>Bacteria</taxon>
        <taxon>Pseudomonadati</taxon>
        <taxon>Pseudomonadota</taxon>
        <taxon>Gammaproteobacteria</taxon>
        <taxon>Aeromonadales</taxon>
        <taxon>Aeromonadaceae</taxon>
        <taxon>Aeromonas</taxon>
    </lineage>
</organism>
<dbReference type="InterPro" id="IPR004379">
    <property type="entry name" value="UDP-GALP_mutase"/>
</dbReference>
<keyword evidence="4" id="KW-0274">FAD</keyword>
<evidence type="ECO:0000313" key="7">
    <source>
        <dbReference type="EMBL" id="QFI54994.1"/>
    </source>
</evidence>
<protein>
    <submittedName>
        <fullName evidence="7">UDP-galactopyranose mutase</fullName>
        <ecNumber evidence="7">5.4.99.9</ecNumber>
    </submittedName>
</protein>
<evidence type="ECO:0000256" key="1">
    <source>
        <dbReference type="ARBA" id="ARBA00001974"/>
    </source>
</evidence>
<dbReference type="Pfam" id="PF03275">
    <property type="entry name" value="GLF"/>
    <property type="match status" value="1"/>
</dbReference>
<dbReference type="AlphaFoldDB" id="A0A5J6WXE8"/>
<evidence type="ECO:0000313" key="8">
    <source>
        <dbReference type="Proteomes" id="UP000594034"/>
    </source>
</evidence>
<dbReference type="Proteomes" id="UP000594034">
    <property type="component" value="Chromosome"/>
</dbReference>
<dbReference type="InterPro" id="IPR015899">
    <property type="entry name" value="UDP-GalPyranose_mutase_C"/>
</dbReference>
<dbReference type="GO" id="GO:0005829">
    <property type="term" value="C:cytosol"/>
    <property type="evidence" value="ECO:0007669"/>
    <property type="project" value="TreeGrafter"/>
</dbReference>
<dbReference type="RefSeq" id="WP_193000649.1">
    <property type="nucleotide sequence ID" value="NZ_CP040449.1"/>
</dbReference>
<dbReference type="EMBL" id="CP040449">
    <property type="protein sequence ID" value="QFI54994.1"/>
    <property type="molecule type" value="Genomic_DNA"/>
</dbReference>
<reference evidence="7 8" key="1">
    <citation type="submission" date="2019-05" db="EMBL/GenBank/DDBJ databases">
        <title>OXA-830, a novel chromosomally encoded expanded-spectrum class D beta-lactamase in Aeromonas simiae.</title>
        <authorList>
            <person name="Zhou W."/>
            <person name="Chen Q."/>
        </authorList>
    </citation>
    <scope>NUCLEOTIDE SEQUENCE [LARGE SCALE GENOMIC DNA]</scope>
    <source>
        <strain evidence="7 8">A6</strain>
    </source>
</reference>
<evidence type="ECO:0000256" key="4">
    <source>
        <dbReference type="ARBA" id="ARBA00022827"/>
    </source>
</evidence>
<dbReference type="SUPFAM" id="SSF54373">
    <property type="entry name" value="FAD-linked reductases, C-terminal domain"/>
    <property type="match status" value="1"/>
</dbReference>
<feature type="domain" description="UDP-galactopyranose mutase C-terminal" evidence="6">
    <location>
        <begin position="147"/>
        <end position="346"/>
    </location>
</feature>
<dbReference type="GO" id="GO:0008767">
    <property type="term" value="F:UDP-galactopyranose mutase activity"/>
    <property type="evidence" value="ECO:0007669"/>
    <property type="project" value="UniProtKB-EC"/>
</dbReference>
<dbReference type="PANTHER" id="PTHR21197">
    <property type="entry name" value="UDP-GALACTOPYRANOSE MUTASE"/>
    <property type="match status" value="1"/>
</dbReference>
<keyword evidence="8" id="KW-1185">Reference proteome</keyword>
<dbReference type="Pfam" id="PF13450">
    <property type="entry name" value="NAD_binding_8"/>
    <property type="match status" value="1"/>
</dbReference>
<dbReference type="Gene3D" id="3.40.50.720">
    <property type="entry name" value="NAD(P)-binding Rossmann-like Domain"/>
    <property type="match status" value="3"/>
</dbReference>
<evidence type="ECO:0000256" key="2">
    <source>
        <dbReference type="ARBA" id="ARBA00009321"/>
    </source>
</evidence>
<accession>A0A5J6WXE8</accession>
<gene>
    <name evidence="7" type="primary">glf</name>
    <name evidence="7" type="ORF">FE240_10030</name>
</gene>
<name>A0A5J6WXE8_9GAMM</name>
<dbReference type="KEGG" id="asim:FE240_10030"/>
<evidence type="ECO:0000256" key="5">
    <source>
        <dbReference type="ARBA" id="ARBA00023235"/>
    </source>
</evidence>